<dbReference type="InterPro" id="IPR038268">
    <property type="entry name" value="RHH_sf"/>
</dbReference>
<protein>
    <recommendedName>
        <fullName evidence="1">Ribbon-helix-helix domain-containing protein</fullName>
    </recommendedName>
</protein>
<dbReference type="OrthoDB" id="9843276at2"/>
<sequence length="105" mass="11605">MSMKTRLIPRPPAPAGLPVDHGLRLAHAMDGMRCGMPRRQRSFLINGEMRAVRMPPDLWLALDGIALTEGVMTAFIVEQVARRRAAGVGLAAALRCFILAYHRQD</sequence>
<dbReference type="EMBL" id="CP025611">
    <property type="protein sequence ID" value="AUN30106.1"/>
    <property type="molecule type" value="Genomic_DNA"/>
</dbReference>
<proteinExistence type="predicted"/>
<dbReference type="KEGG" id="ncb:C0V82_07575"/>
<evidence type="ECO:0000259" key="1">
    <source>
        <dbReference type="Pfam" id="PF13467"/>
    </source>
</evidence>
<reference evidence="2 3" key="1">
    <citation type="submission" date="2017-12" db="EMBL/GenBank/DDBJ databases">
        <title>Genomes of bacteria within cyanobacterial aggregates.</title>
        <authorList>
            <person name="Cai H."/>
        </authorList>
    </citation>
    <scope>NUCLEOTIDE SEQUENCE [LARGE SCALE GENOMIC DNA]</scope>
    <source>
        <strain evidence="2 3">TH16</strain>
    </source>
</reference>
<dbReference type="Pfam" id="PF13467">
    <property type="entry name" value="RHH_4"/>
    <property type="match status" value="1"/>
</dbReference>
<evidence type="ECO:0000313" key="3">
    <source>
        <dbReference type="Proteomes" id="UP000234752"/>
    </source>
</evidence>
<dbReference type="RefSeq" id="WP_102111809.1">
    <property type="nucleotide sequence ID" value="NZ_CP025611.1"/>
</dbReference>
<dbReference type="Proteomes" id="UP000234752">
    <property type="component" value="Chromosome eg_1"/>
</dbReference>
<dbReference type="InterPro" id="IPR027373">
    <property type="entry name" value="RHH_dom"/>
</dbReference>
<gene>
    <name evidence="2" type="ORF">C0V82_07575</name>
</gene>
<feature type="domain" description="Ribbon-helix-helix" evidence="1">
    <location>
        <begin position="39"/>
        <end position="101"/>
    </location>
</feature>
<dbReference type="Gene3D" id="1.10.3990.20">
    <property type="entry name" value="protein bp1543"/>
    <property type="match status" value="1"/>
</dbReference>
<name>A0A2K9NC37_9PROT</name>
<organism evidence="2 3">
    <name type="scientific">Niveispirillum cyanobacteriorum</name>
    <dbReference type="NCBI Taxonomy" id="1612173"/>
    <lineage>
        <taxon>Bacteria</taxon>
        <taxon>Pseudomonadati</taxon>
        <taxon>Pseudomonadota</taxon>
        <taxon>Alphaproteobacteria</taxon>
        <taxon>Rhodospirillales</taxon>
        <taxon>Azospirillaceae</taxon>
        <taxon>Niveispirillum</taxon>
    </lineage>
</organism>
<accession>A0A2K9NC37</accession>
<evidence type="ECO:0000313" key="2">
    <source>
        <dbReference type="EMBL" id="AUN30106.1"/>
    </source>
</evidence>
<keyword evidence="3" id="KW-1185">Reference proteome</keyword>
<dbReference type="AlphaFoldDB" id="A0A2K9NC37"/>